<dbReference type="Proteomes" id="UP000064249">
    <property type="component" value="Unassembled WGS sequence"/>
</dbReference>
<dbReference type="InterPro" id="IPR036866">
    <property type="entry name" value="RibonucZ/Hydroxyglut_hydro"/>
</dbReference>
<name>A0A117LGY1_9CHLR</name>
<dbReference type="PANTHER" id="PTHR39189:SF1">
    <property type="entry name" value="UPF0173 METAL-DEPENDENT HYDROLASE YTKL"/>
    <property type="match status" value="1"/>
</dbReference>
<dbReference type="EMBL" id="LGFU01000015">
    <property type="protein sequence ID" value="KUK46643.1"/>
    <property type="molecule type" value="Genomic_DNA"/>
</dbReference>
<dbReference type="Gene3D" id="3.60.15.10">
    <property type="entry name" value="Ribonuclease Z/Hydroxyacylglutathione hydrolase-like"/>
    <property type="match status" value="1"/>
</dbReference>
<dbReference type="PANTHER" id="PTHR39189">
    <property type="entry name" value="UPF0173 METAL-DEPENDENT HYDROLASE YTKL"/>
    <property type="match status" value="1"/>
</dbReference>
<reference evidence="1 2" key="1">
    <citation type="journal article" date="2015" name="MBio">
        <title>Genome-Resolved Metagenomic Analysis Reveals Roles for Candidate Phyla and Other Microbial Community Members in Biogeochemical Transformations in Oil Reservoirs.</title>
        <authorList>
            <person name="Hu P."/>
            <person name="Tom L."/>
            <person name="Singh A."/>
            <person name="Thomas B.C."/>
            <person name="Baker B.J."/>
            <person name="Piceno Y.M."/>
            <person name="Andersen G.L."/>
            <person name="Banfield J.F."/>
        </authorList>
    </citation>
    <scope>NUCLEOTIDE SEQUENCE [LARGE SCALE GENOMIC DNA]</scope>
    <source>
        <strain evidence="1">46_16</strain>
    </source>
</reference>
<dbReference type="AlphaFoldDB" id="A0A117LGY1"/>
<accession>A0A117LGY1</accession>
<comment type="caution">
    <text evidence="1">The sequence shown here is derived from an EMBL/GenBank/DDBJ whole genome shotgun (WGS) entry which is preliminary data.</text>
</comment>
<organism evidence="1 2">
    <name type="scientific">Anaerolinea thermophila</name>
    <dbReference type="NCBI Taxonomy" id="167964"/>
    <lineage>
        <taxon>Bacteria</taxon>
        <taxon>Bacillati</taxon>
        <taxon>Chloroflexota</taxon>
        <taxon>Anaerolineae</taxon>
        <taxon>Anaerolineales</taxon>
        <taxon>Anaerolineaceae</taxon>
        <taxon>Anaerolinea</taxon>
    </lineage>
</organism>
<evidence type="ECO:0000313" key="2">
    <source>
        <dbReference type="Proteomes" id="UP000064249"/>
    </source>
</evidence>
<evidence type="ECO:0008006" key="3">
    <source>
        <dbReference type="Google" id="ProtNLM"/>
    </source>
</evidence>
<protein>
    <recommendedName>
        <fullName evidence="3">Lactamase</fullName>
    </recommendedName>
</protein>
<sequence length="222" mass="24186">MEIVWYGHSCFRINERGKAAVVCDPYDHEVVGYNPLRLKAEIVTVSHDSPGHNCIKNVKGNPYQINGPGEYEIGGVFITGLSTSHRVRKNNDDGKNDSLVANTLYLIDYGGLTIAHLGDMEHVPTQAEVESLGPVNIALVPVGDGSSLNASKAAEVISLLEPNIVIPMHYATAHAKLKLDPISKFLKEMGLSEVGTQESYKIASDKDLPEDTQVVILDYMSK</sequence>
<gene>
    <name evidence="1" type="ORF">XD73_0495</name>
</gene>
<dbReference type="Pfam" id="PF13483">
    <property type="entry name" value="Lactamase_B_3"/>
    <property type="match status" value="1"/>
</dbReference>
<evidence type="ECO:0000313" key="1">
    <source>
        <dbReference type="EMBL" id="KUK46643.1"/>
    </source>
</evidence>
<proteinExistence type="predicted"/>
<dbReference type="SUPFAM" id="SSF56281">
    <property type="entry name" value="Metallo-hydrolase/oxidoreductase"/>
    <property type="match status" value="1"/>
</dbReference>